<dbReference type="Proteomes" id="UP001154282">
    <property type="component" value="Unassembled WGS sequence"/>
</dbReference>
<feature type="compositionally biased region" description="Acidic residues" evidence="1">
    <location>
        <begin position="41"/>
        <end position="59"/>
    </location>
</feature>
<sequence>MASNATASAPESPPPPSLGNSSVGDDVRNLVGTDDGGFVSGEEEFEAASEQTLADDIDDNTLGLDKAGSLEVSPSVVEGAKVIGREAPLAAATPVPPLDAVEVDGEAAVALGAEESGKIESAGVNLSSEGDSVIETVRVDLPHQASPWLEMWRGVATLKLK</sequence>
<reference evidence="2" key="1">
    <citation type="submission" date="2022-08" db="EMBL/GenBank/DDBJ databases">
        <authorList>
            <person name="Gutierrez-Valencia J."/>
        </authorList>
    </citation>
    <scope>NUCLEOTIDE SEQUENCE</scope>
</reference>
<evidence type="ECO:0000313" key="3">
    <source>
        <dbReference type="Proteomes" id="UP001154282"/>
    </source>
</evidence>
<keyword evidence="3" id="KW-1185">Reference proteome</keyword>
<evidence type="ECO:0000313" key="2">
    <source>
        <dbReference type="EMBL" id="CAI0460261.1"/>
    </source>
</evidence>
<proteinExistence type="predicted"/>
<gene>
    <name evidence="2" type="ORF">LITE_LOCUS34399</name>
</gene>
<accession>A0AAV0NP07</accession>
<organism evidence="2 3">
    <name type="scientific">Linum tenue</name>
    <dbReference type="NCBI Taxonomy" id="586396"/>
    <lineage>
        <taxon>Eukaryota</taxon>
        <taxon>Viridiplantae</taxon>
        <taxon>Streptophyta</taxon>
        <taxon>Embryophyta</taxon>
        <taxon>Tracheophyta</taxon>
        <taxon>Spermatophyta</taxon>
        <taxon>Magnoliopsida</taxon>
        <taxon>eudicotyledons</taxon>
        <taxon>Gunneridae</taxon>
        <taxon>Pentapetalae</taxon>
        <taxon>rosids</taxon>
        <taxon>fabids</taxon>
        <taxon>Malpighiales</taxon>
        <taxon>Linaceae</taxon>
        <taxon>Linum</taxon>
    </lineage>
</organism>
<dbReference type="EMBL" id="CAMGYJ010000008">
    <property type="protein sequence ID" value="CAI0460261.1"/>
    <property type="molecule type" value="Genomic_DNA"/>
</dbReference>
<feature type="region of interest" description="Disordered" evidence="1">
    <location>
        <begin position="1"/>
        <end position="60"/>
    </location>
</feature>
<comment type="caution">
    <text evidence="2">The sequence shown here is derived from an EMBL/GenBank/DDBJ whole genome shotgun (WGS) entry which is preliminary data.</text>
</comment>
<protein>
    <submittedName>
        <fullName evidence="2">Uncharacterized protein</fullName>
    </submittedName>
</protein>
<name>A0AAV0NP07_9ROSI</name>
<dbReference type="AlphaFoldDB" id="A0AAV0NP07"/>
<evidence type="ECO:0000256" key="1">
    <source>
        <dbReference type="SAM" id="MobiDB-lite"/>
    </source>
</evidence>
<feature type="compositionally biased region" description="Low complexity" evidence="1">
    <location>
        <begin position="1"/>
        <end position="10"/>
    </location>
</feature>